<name>A0ACD4WMV0_STRVN</name>
<protein>
    <submittedName>
        <fullName evidence="1">Tetratricopeptide repeat protein</fullName>
    </submittedName>
</protein>
<evidence type="ECO:0000313" key="1">
    <source>
        <dbReference type="EMBL" id="WOY98848.1"/>
    </source>
</evidence>
<proteinExistence type="predicted"/>
<dbReference type="EMBL" id="CP137734">
    <property type="protein sequence ID" value="WOY98848.1"/>
    <property type="molecule type" value="Genomic_DNA"/>
</dbReference>
<reference evidence="1" key="1">
    <citation type="submission" date="2023-10" db="EMBL/GenBank/DDBJ databases">
        <title>The genome sequence of Streptomyces violaceoruber CGMCC 4.1801.</title>
        <authorList>
            <person name="Mo P."/>
        </authorList>
    </citation>
    <scope>NUCLEOTIDE SEQUENCE</scope>
    <source>
        <strain evidence="1">CGMCC 4.1801</strain>
    </source>
</reference>
<gene>
    <name evidence="1" type="ORF">R2E43_15820</name>
</gene>
<accession>A0ACD4WMV0</accession>
<evidence type="ECO:0000313" key="2">
    <source>
        <dbReference type="Proteomes" id="UP001303608"/>
    </source>
</evidence>
<sequence>MRRGRGAAGAGAGALLGGVLAPLTEHLGSSLTDGAAGQPWVAWSLFVLLCVLGGVLGTFFPSSGGTTADAPPPLAPGPTEPVTGATTTSLRPPRIERRLRGREAELERLTALLRDPAEKFAVVCGVGGVGKTTLAAAVAARAEAEGWSVFWTRWRDPGTTADDMVRVALACGMPEESVRAARSGHDSLPDAVWRYLAGRRKWLVVLDNADETERLGDASEPVAHYRGWVRPDGRGLLLVTSRDTSAQTWGPAADILRLDPLDTASGGRVLLDSAPGAGSHEEAMALAGRLGGLPLALQAASRYVGAATSRHRDFAAYREALDREAELLVGTDPSEARDPAVARTFLRHTWELSLDQLDSEGLPLARPLLRQLALYGPAAIPPVLVTPRLMTTAVGRSVSAGEVDRALAALERFGLLGTESEVPGSVLLHPLVREMSALALRSDSGADLDRCVRARADALATAVTGLPEGLPGWPTARLLAQHAPLLLSAPRTVPLTEAAAVVDRLGDVLGDSGDYALQRVVRQAVLARREHELGPDHPDTLLSRNHVANSVLSLGHHTQALAAHRTVLAARERVLGPRHPDTLVSRNNVGFVCELLGDYEEAQALHEHTLADRLTVLGPDHRHTLVSRQNLANSIDGRGDHLLAVSLHREVLADRLRLLGPDHRDTLASRSHVAESLSRCGEHARALELHGQVLADRTRVMGPDHPYTLLSGHQLARALSDAGDHAGAADRYEQVLAQRRRVLGPDHPDTRATEQGLALCQTERAARDRSAAASRGIGRRGRVRTRR</sequence>
<dbReference type="Proteomes" id="UP001303608">
    <property type="component" value="Chromosome"/>
</dbReference>
<keyword evidence="2" id="KW-1185">Reference proteome</keyword>
<organism evidence="1 2">
    <name type="scientific">Streptomyces violaceoruber</name>
    <dbReference type="NCBI Taxonomy" id="1935"/>
    <lineage>
        <taxon>Bacteria</taxon>
        <taxon>Bacillati</taxon>
        <taxon>Actinomycetota</taxon>
        <taxon>Actinomycetes</taxon>
        <taxon>Kitasatosporales</taxon>
        <taxon>Streptomycetaceae</taxon>
        <taxon>Streptomyces</taxon>
        <taxon>Streptomyces violaceoruber group</taxon>
    </lineage>
</organism>